<dbReference type="InterPro" id="IPR053134">
    <property type="entry name" value="RNA-dir_DNA_polymerase"/>
</dbReference>
<dbReference type="InterPro" id="IPR043502">
    <property type="entry name" value="DNA/RNA_pol_sf"/>
</dbReference>
<protein>
    <submittedName>
        <fullName evidence="1">Uncharacterized protein</fullName>
    </submittedName>
</protein>
<reference evidence="1 2" key="1">
    <citation type="submission" date="2024-01" db="EMBL/GenBank/DDBJ databases">
        <title>The complete chloroplast genome sequence of Lithospermum erythrorhizon: insights into the phylogenetic relationship among Boraginaceae species and the maternal lineages of purple gromwells.</title>
        <authorList>
            <person name="Okada T."/>
            <person name="Watanabe K."/>
        </authorList>
    </citation>
    <scope>NUCLEOTIDE SEQUENCE [LARGE SCALE GENOMIC DNA]</scope>
</reference>
<sequence>MFVDTVSSADILYLSTFDKLQLPRSLLQPLHTLLTRFTGHSIHAMGVVTLDFMMGSGTKGKKDKTFRIGTKLEEEHKQRLIGLVREYEDVFAWGPEDMPGIDHAIAVHRLYVDTNISPIKQKKQIFKDKKNLAIMEELQTFLKANAIQELKFPNWIANVMLVKKPNKKWRMCTDFPSLIKACPKDFYPLPYLGWLVDGI</sequence>
<evidence type="ECO:0000313" key="2">
    <source>
        <dbReference type="Proteomes" id="UP001454036"/>
    </source>
</evidence>
<proteinExistence type="predicted"/>
<gene>
    <name evidence="1" type="ORF">LIER_16500</name>
</gene>
<keyword evidence="2" id="KW-1185">Reference proteome</keyword>
<dbReference type="AlphaFoldDB" id="A0AAV3QA27"/>
<dbReference type="PANTHER" id="PTHR24559">
    <property type="entry name" value="TRANSPOSON TY3-I GAG-POL POLYPROTEIN"/>
    <property type="match status" value="1"/>
</dbReference>
<dbReference type="PANTHER" id="PTHR24559:SF430">
    <property type="entry name" value="RNA-DIRECTED DNA POLYMERASE"/>
    <property type="match status" value="1"/>
</dbReference>
<comment type="caution">
    <text evidence="1">The sequence shown here is derived from an EMBL/GenBank/DDBJ whole genome shotgun (WGS) entry which is preliminary data.</text>
</comment>
<name>A0AAV3QA27_LITER</name>
<dbReference type="Gene3D" id="3.10.10.10">
    <property type="entry name" value="HIV Type 1 Reverse Transcriptase, subunit A, domain 1"/>
    <property type="match status" value="1"/>
</dbReference>
<dbReference type="Proteomes" id="UP001454036">
    <property type="component" value="Unassembled WGS sequence"/>
</dbReference>
<evidence type="ECO:0000313" key="1">
    <source>
        <dbReference type="EMBL" id="GAA0159801.1"/>
    </source>
</evidence>
<dbReference type="SUPFAM" id="SSF56672">
    <property type="entry name" value="DNA/RNA polymerases"/>
    <property type="match status" value="1"/>
</dbReference>
<dbReference type="EMBL" id="BAABME010003698">
    <property type="protein sequence ID" value="GAA0159801.1"/>
    <property type="molecule type" value="Genomic_DNA"/>
</dbReference>
<organism evidence="1 2">
    <name type="scientific">Lithospermum erythrorhizon</name>
    <name type="common">Purple gromwell</name>
    <name type="synonym">Lithospermum officinale var. erythrorhizon</name>
    <dbReference type="NCBI Taxonomy" id="34254"/>
    <lineage>
        <taxon>Eukaryota</taxon>
        <taxon>Viridiplantae</taxon>
        <taxon>Streptophyta</taxon>
        <taxon>Embryophyta</taxon>
        <taxon>Tracheophyta</taxon>
        <taxon>Spermatophyta</taxon>
        <taxon>Magnoliopsida</taxon>
        <taxon>eudicotyledons</taxon>
        <taxon>Gunneridae</taxon>
        <taxon>Pentapetalae</taxon>
        <taxon>asterids</taxon>
        <taxon>lamiids</taxon>
        <taxon>Boraginales</taxon>
        <taxon>Boraginaceae</taxon>
        <taxon>Boraginoideae</taxon>
        <taxon>Lithospermeae</taxon>
        <taxon>Lithospermum</taxon>
    </lineage>
</organism>
<accession>A0AAV3QA27</accession>